<evidence type="ECO:0000256" key="1">
    <source>
        <dbReference type="ARBA" id="ARBA00022517"/>
    </source>
</evidence>
<dbReference type="STRING" id="1794912.AXX12_03715"/>
<accession>A0A154BTV3</accession>
<comment type="similarity">
    <text evidence="2">Belongs to the RbfA family.</text>
</comment>
<reference evidence="3 4" key="1">
    <citation type="submission" date="2016-02" db="EMBL/GenBank/DDBJ databases">
        <title>Anaerosporomusa subterraneum gen. nov., sp. nov., a spore-forming obligate anaerobe isolated from saprolite.</title>
        <authorList>
            <person name="Choi J.K."/>
            <person name="Shah M."/>
            <person name="Yee N."/>
        </authorList>
    </citation>
    <scope>NUCLEOTIDE SEQUENCE [LARGE SCALE GENOMIC DNA]</scope>
    <source>
        <strain evidence="3 4">RU4</strain>
    </source>
</reference>
<dbReference type="Proteomes" id="UP000076268">
    <property type="component" value="Unassembled WGS sequence"/>
</dbReference>
<organism evidence="3 4">
    <name type="scientific">Anaerosporomusa subterranea</name>
    <dbReference type="NCBI Taxonomy" id="1794912"/>
    <lineage>
        <taxon>Bacteria</taxon>
        <taxon>Bacillati</taxon>
        <taxon>Bacillota</taxon>
        <taxon>Negativicutes</taxon>
        <taxon>Acetonemataceae</taxon>
        <taxon>Anaerosporomusa</taxon>
    </lineage>
</organism>
<dbReference type="Gene3D" id="3.30.300.20">
    <property type="match status" value="1"/>
</dbReference>
<comment type="caution">
    <text evidence="3">The sequence shown here is derived from an EMBL/GenBank/DDBJ whole genome shotgun (WGS) entry which is preliminary data.</text>
</comment>
<dbReference type="NCBIfam" id="TIGR00082">
    <property type="entry name" value="rbfA"/>
    <property type="match status" value="1"/>
</dbReference>
<dbReference type="HAMAP" id="MF_00003">
    <property type="entry name" value="RbfA"/>
    <property type="match status" value="1"/>
</dbReference>
<evidence type="ECO:0000313" key="3">
    <source>
        <dbReference type="EMBL" id="KYZ77250.1"/>
    </source>
</evidence>
<gene>
    <name evidence="2" type="primary">rbfA</name>
    <name evidence="3" type="ORF">AXX12_03715</name>
</gene>
<dbReference type="GO" id="GO:0030490">
    <property type="term" value="P:maturation of SSU-rRNA"/>
    <property type="evidence" value="ECO:0007669"/>
    <property type="project" value="UniProtKB-UniRule"/>
</dbReference>
<dbReference type="PANTHER" id="PTHR33515:SF1">
    <property type="entry name" value="RIBOSOME-BINDING FACTOR A, CHLOROPLASTIC-RELATED"/>
    <property type="match status" value="1"/>
</dbReference>
<evidence type="ECO:0000256" key="2">
    <source>
        <dbReference type="HAMAP-Rule" id="MF_00003"/>
    </source>
</evidence>
<keyword evidence="4" id="KW-1185">Reference proteome</keyword>
<dbReference type="InterPro" id="IPR015946">
    <property type="entry name" value="KH_dom-like_a/b"/>
</dbReference>
<dbReference type="InterPro" id="IPR023799">
    <property type="entry name" value="RbfA_dom_sf"/>
</dbReference>
<dbReference type="GO" id="GO:0005829">
    <property type="term" value="C:cytosol"/>
    <property type="evidence" value="ECO:0007669"/>
    <property type="project" value="TreeGrafter"/>
</dbReference>
<dbReference type="Pfam" id="PF02033">
    <property type="entry name" value="RBFA"/>
    <property type="match status" value="1"/>
</dbReference>
<keyword evidence="2" id="KW-0963">Cytoplasm</keyword>
<dbReference type="OrthoDB" id="307788at2"/>
<sequence>MGQLRIEKVQEFIKQEISQIILTDLKDPRVGFVTVTRVEVTGDLQHAKIFISLMGSPEQKESTLQGLQRALGFMRTEIGKRLRLRMIPDLALAVDESLDHSVRIQKLLDEIKQDESGN</sequence>
<dbReference type="AlphaFoldDB" id="A0A154BTV3"/>
<comment type="function">
    <text evidence="2">One of several proteins that assist in the late maturation steps of the functional core of the 30S ribosomal subunit. Associates with free 30S ribosomal subunits (but not with 30S subunits that are part of 70S ribosomes or polysomes). Required for efficient processing of 16S rRNA. May interact with the 5'-terminal helix region of 16S rRNA.</text>
</comment>
<name>A0A154BTV3_ANASB</name>
<dbReference type="SUPFAM" id="SSF89919">
    <property type="entry name" value="Ribosome-binding factor A, RbfA"/>
    <property type="match status" value="1"/>
</dbReference>
<protein>
    <recommendedName>
        <fullName evidence="2">Ribosome-binding factor A</fullName>
    </recommendedName>
</protein>
<dbReference type="RefSeq" id="WP_066239243.1">
    <property type="nucleotide sequence ID" value="NZ_LSGP01000013.1"/>
</dbReference>
<dbReference type="GO" id="GO:0043024">
    <property type="term" value="F:ribosomal small subunit binding"/>
    <property type="evidence" value="ECO:0007669"/>
    <property type="project" value="TreeGrafter"/>
</dbReference>
<evidence type="ECO:0000313" key="4">
    <source>
        <dbReference type="Proteomes" id="UP000076268"/>
    </source>
</evidence>
<dbReference type="InterPro" id="IPR000238">
    <property type="entry name" value="RbfA"/>
</dbReference>
<comment type="subcellular location">
    <subcellularLocation>
        <location evidence="2">Cytoplasm</location>
    </subcellularLocation>
</comment>
<proteinExistence type="inferred from homology"/>
<keyword evidence="1 2" id="KW-0690">Ribosome biogenesis</keyword>
<dbReference type="EMBL" id="LSGP01000013">
    <property type="protein sequence ID" value="KYZ77250.1"/>
    <property type="molecule type" value="Genomic_DNA"/>
</dbReference>
<comment type="subunit">
    <text evidence="2">Monomer. Binds 30S ribosomal subunits, but not 50S ribosomal subunits or 70S ribosomes.</text>
</comment>
<dbReference type="PANTHER" id="PTHR33515">
    <property type="entry name" value="RIBOSOME-BINDING FACTOR A, CHLOROPLASTIC-RELATED"/>
    <property type="match status" value="1"/>
</dbReference>